<dbReference type="PRINTS" id="PR00038">
    <property type="entry name" value="HTHLUXR"/>
</dbReference>
<evidence type="ECO:0000313" key="6">
    <source>
        <dbReference type="EMBL" id="RKR73118.1"/>
    </source>
</evidence>
<dbReference type="Proteomes" id="UP000280008">
    <property type="component" value="Unassembled WGS sequence"/>
</dbReference>
<name>A0A495ICB7_9MICO</name>
<dbReference type="PROSITE" id="PS50043">
    <property type="entry name" value="HTH_LUXR_2"/>
    <property type="match status" value="1"/>
</dbReference>
<proteinExistence type="predicted"/>
<dbReference type="PANTHER" id="PTHR44688">
    <property type="entry name" value="DNA-BINDING TRANSCRIPTIONAL ACTIVATOR DEVR_DOSR"/>
    <property type="match status" value="1"/>
</dbReference>
<evidence type="ECO:0000313" key="7">
    <source>
        <dbReference type="Proteomes" id="UP000280008"/>
    </source>
</evidence>
<feature type="region of interest" description="Disordered" evidence="4">
    <location>
        <begin position="1"/>
        <end position="20"/>
    </location>
</feature>
<keyword evidence="7" id="KW-1185">Reference proteome</keyword>
<dbReference type="CDD" id="cd06170">
    <property type="entry name" value="LuxR_C_like"/>
    <property type="match status" value="1"/>
</dbReference>
<dbReference type="SMART" id="SM00421">
    <property type="entry name" value="HTH_LUXR"/>
    <property type="match status" value="1"/>
</dbReference>
<reference evidence="6 7" key="1">
    <citation type="submission" date="2018-10" db="EMBL/GenBank/DDBJ databases">
        <title>Sequencing the genomes of 1000 actinobacteria strains.</title>
        <authorList>
            <person name="Klenk H.-P."/>
        </authorList>
    </citation>
    <scope>NUCLEOTIDE SEQUENCE [LARGE SCALE GENOMIC DNA]</scope>
    <source>
        <strain evidence="6 7">DSM 17894</strain>
    </source>
</reference>
<keyword evidence="3" id="KW-0804">Transcription</keyword>
<accession>A0A495ICB7</accession>
<organism evidence="6 7">
    <name type="scientific">Frondihabitans australicus</name>
    <dbReference type="NCBI Taxonomy" id="386892"/>
    <lineage>
        <taxon>Bacteria</taxon>
        <taxon>Bacillati</taxon>
        <taxon>Actinomycetota</taxon>
        <taxon>Actinomycetes</taxon>
        <taxon>Micrococcales</taxon>
        <taxon>Microbacteriaceae</taxon>
        <taxon>Frondihabitans</taxon>
    </lineage>
</organism>
<dbReference type="SUPFAM" id="SSF48452">
    <property type="entry name" value="TPR-like"/>
    <property type="match status" value="2"/>
</dbReference>
<dbReference type="Gene3D" id="1.10.10.10">
    <property type="entry name" value="Winged helix-like DNA-binding domain superfamily/Winged helix DNA-binding domain"/>
    <property type="match status" value="1"/>
</dbReference>
<comment type="caution">
    <text evidence="6">The sequence shown here is derived from an EMBL/GenBank/DDBJ whole genome shotgun (WGS) entry which is preliminary data.</text>
</comment>
<dbReference type="InterPro" id="IPR016032">
    <property type="entry name" value="Sig_transdc_resp-reg_C-effctor"/>
</dbReference>
<dbReference type="Gene3D" id="1.25.40.10">
    <property type="entry name" value="Tetratricopeptide repeat domain"/>
    <property type="match status" value="1"/>
</dbReference>
<sequence length="537" mass="57958">MWQRYPVNSRNDTTVDPRTSSALQLDHRTLLETIEAMWPQIAPIQGSRLRDAVRSVPEGEWSGRPRILLALAASHRSIGSTSRSAALPWLRAVDKAITADPASPLDVRAGYLIQLATTERSMGDFVSALAHLERARTLIEQDDSLEISRRIDLSASFSLQLGLTRIHLGAFDESQFALALAEGLADEHLSPAETVEVHSGLAYVAYQLGDFAEAEKHSDLALQHAEGTELGRSAFGALAQLTRFLLLVEQDSSTADHDSLLRDLRIASRNSDWEPDALFAEALSRYAVGAAIEALDLLGRVARLSASYTGELVLEAGSRILRAEILRSLGETDAARSTLAGLEPSQHHVTCPARLIALSQFTVGDPQAALDTLEDCLRLGDLHSTRAMAQVYALSAAAHYDLGRTIASGIAFDRALLAGATHDISWPFDTLPGEVLEHLLALATERPQSPATAALIDRLSGGATDETAALADPLSERELVIVRHLATGATLSQIGVELFISVNTVKSHVRSIYRKLSATNRREAIARAIALGLTDSH</sequence>
<dbReference type="PANTHER" id="PTHR44688:SF16">
    <property type="entry name" value="DNA-BINDING TRANSCRIPTIONAL ACTIVATOR DEVR_DOSR"/>
    <property type="match status" value="1"/>
</dbReference>
<dbReference type="Pfam" id="PF00196">
    <property type="entry name" value="GerE"/>
    <property type="match status" value="1"/>
</dbReference>
<dbReference type="AlphaFoldDB" id="A0A495ICB7"/>
<dbReference type="SMART" id="SM00028">
    <property type="entry name" value="TPR"/>
    <property type="match status" value="2"/>
</dbReference>
<dbReference type="GO" id="GO:0003677">
    <property type="term" value="F:DNA binding"/>
    <property type="evidence" value="ECO:0007669"/>
    <property type="project" value="UniProtKB-KW"/>
</dbReference>
<evidence type="ECO:0000256" key="1">
    <source>
        <dbReference type="ARBA" id="ARBA00023015"/>
    </source>
</evidence>
<keyword evidence="2" id="KW-0238">DNA-binding</keyword>
<evidence type="ECO:0000256" key="3">
    <source>
        <dbReference type="ARBA" id="ARBA00023163"/>
    </source>
</evidence>
<evidence type="ECO:0000256" key="4">
    <source>
        <dbReference type="SAM" id="MobiDB-lite"/>
    </source>
</evidence>
<dbReference type="InterPro" id="IPR011990">
    <property type="entry name" value="TPR-like_helical_dom_sf"/>
</dbReference>
<evidence type="ECO:0000256" key="2">
    <source>
        <dbReference type="ARBA" id="ARBA00023125"/>
    </source>
</evidence>
<feature type="domain" description="HTH luxR-type" evidence="5">
    <location>
        <begin position="467"/>
        <end position="532"/>
    </location>
</feature>
<gene>
    <name evidence="6" type="ORF">C8E83_0204</name>
</gene>
<dbReference type="GO" id="GO:0006355">
    <property type="term" value="P:regulation of DNA-templated transcription"/>
    <property type="evidence" value="ECO:0007669"/>
    <property type="project" value="InterPro"/>
</dbReference>
<protein>
    <submittedName>
        <fullName evidence="6">Regulatory LuxR family protein</fullName>
    </submittedName>
</protein>
<dbReference type="SUPFAM" id="SSF46894">
    <property type="entry name" value="C-terminal effector domain of the bipartite response regulators"/>
    <property type="match status" value="1"/>
</dbReference>
<dbReference type="InterPro" id="IPR036388">
    <property type="entry name" value="WH-like_DNA-bd_sf"/>
</dbReference>
<dbReference type="EMBL" id="RBKS01000001">
    <property type="protein sequence ID" value="RKR73118.1"/>
    <property type="molecule type" value="Genomic_DNA"/>
</dbReference>
<dbReference type="InterPro" id="IPR019734">
    <property type="entry name" value="TPR_rpt"/>
</dbReference>
<keyword evidence="1" id="KW-0805">Transcription regulation</keyword>
<dbReference type="InterPro" id="IPR000792">
    <property type="entry name" value="Tscrpt_reg_LuxR_C"/>
</dbReference>
<evidence type="ECO:0000259" key="5">
    <source>
        <dbReference type="PROSITE" id="PS50043"/>
    </source>
</evidence>